<comment type="caution">
    <text evidence="1">The sequence shown here is derived from an EMBL/GenBank/DDBJ whole genome shotgun (WGS) entry which is preliminary data.</text>
</comment>
<dbReference type="AlphaFoldDB" id="A0A3D9V591"/>
<dbReference type="Gene3D" id="1.10.150.240">
    <property type="entry name" value="Putative phosphatase, domain 2"/>
    <property type="match status" value="1"/>
</dbReference>
<evidence type="ECO:0000313" key="1">
    <source>
        <dbReference type="EMBL" id="REF36972.1"/>
    </source>
</evidence>
<organism evidence="1 2">
    <name type="scientific">Thermasporomyces composti</name>
    <dbReference type="NCBI Taxonomy" id="696763"/>
    <lineage>
        <taxon>Bacteria</taxon>
        <taxon>Bacillati</taxon>
        <taxon>Actinomycetota</taxon>
        <taxon>Actinomycetes</taxon>
        <taxon>Propionibacteriales</taxon>
        <taxon>Nocardioidaceae</taxon>
        <taxon>Thermasporomyces</taxon>
    </lineage>
</organism>
<dbReference type="SFLD" id="SFLDG01129">
    <property type="entry name" value="C1.5:_HAD__Beta-PGM__Phosphata"/>
    <property type="match status" value="1"/>
</dbReference>
<dbReference type="SUPFAM" id="SSF56784">
    <property type="entry name" value="HAD-like"/>
    <property type="match status" value="1"/>
</dbReference>
<gene>
    <name evidence="1" type="ORF">DFJ64_2408</name>
</gene>
<sequence length="220" mass="23586">MTCVKGVILDLDGVIVDSEHLWERSWIDCCESRGGTWTHEDTTTCQGMSAPEWARYLAEKVGTPDEAEAIQAECVDYVVEAIHAGQAPLLDRADDLVLKVSAQVPLGLASSAARRVIDAVLEQHGIADRFTATVSSEEVPRGKPNPDVYAEAARRIGITPDTGIAVEDSSNGIRAAHAAGLTVVAIPNQQYPPKPEALALATYVASDHGDALDYLLSRLR</sequence>
<dbReference type="Pfam" id="PF13419">
    <property type="entry name" value="HAD_2"/>
    <property type="match status" value="1"/>
</dbReference>
<proteinExistence type="predicted"/>
<dbReference type="InterPro" id="IPR023198">
    <property type="entry name" value="PGP-like_dom2"/>
</dbReference>
<dbReference type="NCBIfam" id="TIGR01549">
    <property type="entry name" value="HAD-SF-IA-v1"/>
    <property type="match status" value="1"/>
</dbReference>
<dbReference type="RefSeq" id="WP_115850517.1">
    <property type="nucleotide sequence ID" value="NZ_QTUC01000001.1"/>
</dbReference>
<dbReference type="InterPro" id="IPR041492">
    <property type="entry name" value="HAD_2"/>
</dbReference>
<keyword evidence="1" id="KW-0378">Hydrolase</keyword>
<dbReference type="InterPro" id="IPR006439">
    <property type="entry name" value="HAD-SF_hydro_IA"/>
</dbReference>
<dbReference type="EMBL" id="QTUC01000001">
    <property type="protein sequence ID" value="REF36972.1"/>
    <property type="molecule type" value="Genomic_DNA"/>
</dbReference>
<dbReference type="CDD" id="cd07505">
    <property type="entry name" value="HAD_BPGM-like"/>
    <property type="match status" value="1"/>
</dbReference>
<dbReference type="GO" id="GO:0050308">
    <property type="term" value="F:sugar-phosphatase activity"/>
    <property type="evidence" value="ECO:0007669"/>
    <property type="project" value="TreeGrafter"/>
</dbReference>
<dbReference type="InterPro" id="IPR023214">
    <property type="entry name" value="HAD_sf"/>
</dbReference>
<name>A0A3D9V591_THECX</name>
<reference evidence="1 2" key="1">
    <citation type="submission" date="2018-08" db="EMBL/GenBank/DDBJ databases">
        <title>Sequencing the genomes of 1000 actinobacteria strains.</title>
        <authorList>
            <person name="Klenk H.-P."/>
        </authorList>
    </citation>
    <scope>NUCLEOTIDE SEQUENCE [LARGE SCALE GENOMIC DNA]</scope>
    <source>
        <strain evidence="1 2">DSM 22891</strain>
    </source>
</reference>
<keyword evidence="2" id="KW-1185">Reference proteome</keyword>
<dbReference type="SFLD" id="SFLDS00003">
    <property type="entry name" value="Haloacid_Dehalogenase"/>
    <property type="match status" value="1"/>
</dbReference>
<accession>A0A3D9V591</accession>
<dbReference type="PRINTS" id="PR00413">
    <property type="entry name" value="HADHALOGNASE"/>
</dbReference>
<dbReference type="SFLD" id="SFLDG01135">
    <property type="entry name" value="C1.5.6:_HAD__Beta-PGM__Phospha"/>
    <property type="match status" value="1"/>
</dbReference>
<dbReference type="PANTHER" id="PTHR43481:SF4">
    <property type="entry name" value="GLYCEROL-1-PHOSPHATE PHOSPHOHYDROLASE 1-RELATED"/>
    <property type="match status" value="1"/>
</dbReference>
<dbReference type="Proteomes" id="UP000256485">
    <property type="component" value="Unassembled WGS sequence"/>
</dbReference>
<protein>
    <submittedName>
        <fullName evidence="1">HAD superfamily hydrolase (TIGR01509 family)/HAD superfamily hydrolase (TIGR01549 family)</fullName>
    </submittedName>
</protein>
<dbReference type="NCBIfam" id="TIGR01509">
    <property type="entry name" value="HAD-SF-IA-v3"/>
    <property type="match status" value="1"/>
</dbReference>
<dbReference type="PANTHER" id="PTHR43481">
    <property type="entry name" value="FRUCTOSE-1-PHOSPHATE PHOSPHATASE"/>
    <property type="match status" value="1"/>
</dbReference>
<dbReference type="InterPro" id="IPR051806">
    <property type="entry name" value="HAD-like_SPP"/>
</dbReference>
<dbReference type="OrthoDB" id="9797743at2"/>
<dbReference type="InterPro" id="IPR036412">
    <property type="entry name" value="HAD-like_sf"/>
</dbReference>
<evidence type="ECO:0000313" key="2">
    <source>
        <dbReference type="Proteomes" id="UP000256485"/>
    </source>
</evidence>
<dbReference type="Gene3D" id="3.40.50.1000">
    <property type="entry name" value="HAD superfamily/HAD-like"/>
    <property type="match status" value="1"/>
</dbReference>